<dbReference type="InterPro" id="IPR000432">
    <property type="entry name" value="DNA_mismatch_repair_MutS_C"/>
</dbReference>
<evidence type="ECO:0000259" key="4">
    <source>
        <dbReference type="SMART" id="SM00534"/>
    </source>
</evidence>
<dbReference type="Gene3D" id="3.40.50.300">
    <property type="entry name" value="P-loop containing nucleotide triphosphate hydrolases"/>
    <property type="match status" value="1"/>
</dbReference>
<reference evidence="5" key="1">
    <citation type="submission" date="2017-02" db="EMBL/GenBank/DDBJ databases">
        <authorList>
            <person name="Regsiter A."/>
            <person name="William W."/>
        </authorList>
    </citation>
    <scope>NUCLEOTIDE SEQUENCE</scope>
    <source>
        <strain evidence="5">Bib</strain>
    </source>
</reference>
<dbReference type="InterPro" id="IPR027417">
    <property type="entry name" value="P-loop_NTPase"/>
</dbReference>
<dbReference type="PANTHER" id="PTHR11361">
    <property type="entry name" value="DNA MISMATCH REPAIR PROTEIN MUTS FAMILY MEMBER"/>
    <property type="match status" value="1"/>
</dbReference>
<organism evidence="5">
    <name type="scientific">uncultured spirochete</name>
    <dbReference type="NCBI Taxonomy" id="156406"/>
    <lineage>
        <taxon>Bacteria</taxon>
        <taxon>Pseudomonadati</taxon>
        <taxon>Spirochaetota</taxon>
        <taxon>Spirochaetia</taxon>
        <taxon>Spirochaetales</taxon>
        <taxon>environmental samples</taxon>
    </lineage>
</organism>
<dbReference type="SUPFAM" id="SSF52540">
    <property type="entry name" value="P-loop containing nucleoside triphosphate hydrolases"/>
    <property type="match status" value="1"/>
</dbReference>
<dbReference type="SMART" id="SM00534">
    <property type="entry name" value="MUTSac"/>
    <property type="match status" value="1"/>
</dbReference>
<feature type="domain" description="DNA mismatch repair proteins mutS family" evidence="4">
    <location>
        <begin position="323"/>
        <end position="496"/>
    </location>
</feature>
<dbReference type="PANTHER" id="PTHR11361:SF34">
    <property type="entry name" value="DNA MISMATCH REPAIR PROTEIN MSH1, MITOCHONDRIAL"/>
    <property type="match status" value="1"/>
</dbReference>
<keyword evidence="2" id="KW-0067">ATP-binding</keyword>
<evidence type="ECO:0000313" key="5">
    <source>
        <dbReference type="EMBL" id="SLM11735.1"/>
    </source>
</evidence>
<gene>
    <name evidence="5" type="ORF">SPIROBIBN47_210055</name>
</gene>
<proteinExistence type="predicted"/>
<dbReference type="GO" id="GO:0030983">
    <property type="term" value="F:mismatched DNA binding"/>
    <property type="evidence" value="ECO:0007669"/>
    <property type="project" value="InterPro"/>
</dbReference>
<evidence type="ECO:0000256" key="2">
    <source>
        <dbReference type="ARBA" id="ARBA00022840"/>
    </source>
</evidence>
<dbReference type="GO" id="GO:0005829">
    <property type="term" value="C:cytosol"/>
    <property type="evidence" value="ECO:0007669"/>
    <property type="project" value="TreeGrafter"/>
</dbReference>
<dbReference type="GO" id="GO:0005524">
    <property type="term" value="F:ATP binding"/>
    <property type="evidence" value="ECO:0007669"/>
    <property type="project" value="UniProtKB-KW"/>
</dbReference>
<dbReference type="EMBL" id="FWDM01000014">
    <property type="protein sequence ID" value="SLM11735.1"/>
    <property type="molecule type" value="Genomic_DNA"/>
</dbReference>
<keyword evidence="1" id="KW-0547">Nucleotide-binding</keyword>
<name>A0A3P3XHL2_9SPIR</name>
<evidence type="ECO:0000256" key="1">
    <source>
        <dbReference type="ARBA" id="ARBA00022741"/>
    </source>
</evidence>
<accession>A0A3P3XHL2</accession>
<keyword evidence="3" id="KW-0238">DNA-binding</keyword>
<dbReference type="GO" id="GO:0006298">
    <property type="term" value="P:mismatch repair"/>
    <property type="evidence" value="ECO:0007669"/>
    <property type="project" value="InterPro"/>
</dbReference>
<protein>
    <submittedName>
        <fullName evidence="5">DNA mismatch repair protein MutS domain protein</fullName>
    </submittedName>
</protein>
<dbReference type="AlphaFoldDB" id="A0A3P3XHL2"/>
<sequence>MKVFLMYKDRDFDPQAPLAPQTDALMQDFDVDILLKAMSAGDRFLYDISKSALFQSLMDEGTILYRQQVLDDSIRNEKIVRDIYALADEAVEAKRKNWFGVFGAYPGSILHGAVRMLEAYLPMLERLRVIAREKQSVFRSKGFTRFFAMIQNELNDEYVRTVSQYLKDLRFDSGVMISAKLGEGNELTGHALRKPNIKDKNWIRRILGPKTPSYAFSIDARDEAGTRALGELRDRGINFAANALAQSADHVESFFRILKNEVGFYIACLNLREKLASIGEAVCFPVPSAPKSLQLEFSGLYNVCLSLFSGKKSVGNDVCANGKNLAIITGVNEGGKSTFLRSVGIAQLMMQAGMFVPATRFRADIRSGVFTHYRRKEDRDMGSGKFDEELKRMNTIVDQIKPHSLILFNESFASTNEREGSEIARQIVSALLESGAKVFFVTHLYTFAAQFREKANKTTILLRAERRQDGTRTFRIVEGAPSQRSHGEDLYYKVFEEEV</sequence>
<dbReference type="InterPro" id="IPR045076">
    <property type="entry name" value="MutS"/>
</dbReference>
<dbReference type="Pfam" id="PF00488">
    <property type="entry name" value="MutS_V"/>
    <property type="match status" value="1"/>
</dbReference>
<dbReference type="GO" id="GO:0140664">
    <property type="term" value="F:ATP-dependent DNA damage sensor activity"/>
    <property type="evidence" value="ECO:0007669"/>
    <property type="project" value="InterPro"/>
</dbReference>
<evidence type="ECO:0000256" key="3">
    <source>
        <dbReference type="ARBA" id="ARBA00023125"/>
    </source>
</evidence>